<evidence type="ECO:0000313" key="3">
    <source>
        <dbReference type="Proteomes" id="UP000275267"/>
    </source>
</evidence>
<comment type="caution">
    <text evidence="2">The sequence shown here is derived from an EMBL/GenBank/DDBJ whole genome shotgun (WGS) entry which is preliminary data.</text>
</comment>
<keyword evidence="3" id="KW-1185">Reference proteome</keyword>
<reference evidence="3" key="1">
    <citation type="journal article" date="2019" name="Nat. Commun.">
        <title>The genome of broomcorn millet.</title>
        <authorList>
            <person name="Zou C."/>
            <person name="Miki D."/>
            <person name="Li D."/>
            <person name="Tang Q."/>
            <person name="Xiao L."/>
            <person name="Rajput S."/>
            <person name="Deng P."/>
            <person name="Jia W."/>
            <person name="Huang R."/>
            <person name="Zhang M."/>
            <person name="Sun Y."/>
            <person name="Hu J."/>
            <person name="Fu X."/>
            <person name="Schnable P.S."/>
            <person name="Li F."/>
            <person name="Zhang H."/>
            <person name="Feng B."/>
            <person name="Zhu X."/>
            <person name="Liu R."/>
            <person name="Schnable J.C."/>
            <person name="Zhu J.-K."/>
            <person name="Zhang H."/>
        </authorList>
    </citation>
    <scope>NUCLEOTIDE SEQUENCE [LARGE SCALE GENOMIC DNA]</scope>
</reference>
<protein>
    <submittedName>
        <fullName evidence="2">Uncharacterized protein</fullName>
    </submittedName>
</protein>
<gene>
    <name evidence="2" type="ORF">C2845_PM13G12550</name>
</gene>
<evidence type="ECO:0000256" key="1">
    <source>
        <dbReference type="SAM" id="MobiDB-lite"/>
    </source>
</evidence>
<name>A0A3L6RHF5_PANMI</name>
<dbReference type="OrthoDB" id="201621at2759"/>
<accession>A0A3L6RHF5</accession>
<evidence type="ECO:0000313" key="2">
    <source>
        <dbReference type="EMBL" id="RLN03977.1"/>
    </source>
</evidence>
<dbReference type="AlphaFoldDB" id="A0A3L6RHF5"/>
<proteinExistence type="predicted"/>
<sequence>MSIIGAWRGSSARAAGHHERRANPEERLLRRMEDNWCGINDSTAPPPLLWASPGRMDPV</sequence>
<dbReference type="EMBL" id="PQIB02000008">
    <property type="protein sequence ID" value="RLN03977.1"/>
    <property type="molecule type" value="Genomic_DNA"/>
</dbReference>
<organism evidence="2 3">
    <name type="scientific">Panicum miliaceum</name>
    <name type="common">Proso millet</name>
    <name type="synonym">Broomcorn millet</name>
    <dbReference type="NCBI Taxonomy" id="4540"/>
    <lineage>
        <taxon>Eukaryota</taxon>
        <taxon>Viridiplantae</taxon>
        <taxon>Streptophyta</taxon>
        <taxon>Embryophyta</taxon>
        <taxon>Tracheophyta</taxon>
        <taxon>Spermatophyta</taxon>
        <taxon>Magnoliopsida</taxon>
        <taxon>Liliopsida</taxon>
        <taxon>Poales</taxon>
        <taxon>Poaceae</taxon>
        <taxon>PACMAD clade</taxon>
        <taxon>Panicoideae</taxon>
        <taxon>Panicodae</taxon>
        <taxon>Paniceae</taxon>
        <taxon>Panicinae</taxon>
        <taxon>Panicum</taxon>
        <taxon>Panicum sect. Panicum</taxon>
    </lineage>
</organism>
<feature type="compositionally biased region" description="Low complexity" evidence="1">
    <location>
        <begin position="1"/>
        <end position="14"/>
    </location>
</feature>
<feature type="region of interest" description="Disordered" evidence="1">
    <location>
        <begin position="1"/>
        <end position="26"/>
    </location>
</feature>
<dbReference type="Proteomes" id="UP000275267">
    <property type="component" value="Unassembled WGS sequence"/>
</dbReference>